<dbReference type="EMBL" id="BPLR01006832">
    <property type="protein sequence ID" value="GIY12685.1"/>
    <property type="molecule type" value="Genomic_DNA"/>
</dbReference>
<feature type="compositionally biased region" description="Basic and acidic residues" evidence="1">
    <location>
        <begin position="67"/>
        <end position="76"/>
    </location>
</feature>
<accession>A0AAV4QTY2</accession>
<comment type="caution">
    <text evidence="2">The sequence shown here is derived from an EMBL/GenBank/DDBJ whole genome shotgun (WGS) entry which is preliminary data.</text>
</comment>
<dbReference type="AlphaFoldDB" id="A0AAV4QTY2"/>
<dbReference type="Proteomes" id="UP001054945">
    <property type="component" value="Unassembled WGS sequence"/>
</dbReference>
<sequence length="96" mass="11001">MLIETLSSSIGGVNNAVDNPLITRGSKSFVEIGNWLPQELWSPEKRSGAIYPVFPCNRWLAQQTMQQEERRSKRNESATSHFHYRVQKQRAKGGRN</sequence>
<name>A0AAV4QTY2_CAEEX</name>
<reference evidence="2 3" key="1">
    <citation type="submission" date="2021-06" db="EMBL/GenBank/DDBJ databases">
        <title>Caerostris extrusa draft genome.</title>
        <authorList>
            <person name="Kono N."/>
            <person name="Arakawa K."/>
        </authorList>
    </citation>
    <scope>NUCLEOTIDE SEQUENCE [LARGE SCALE GENOMIC DNA]</scope>
</reference>
<protein>
    <recommendedName>
        <fullName evidence="4">Ycf15</fullName>
    </recommendedName>
</protein>
<gene>
    <name evidence="2" type="ORF">CEXT_448261</name>
</gene>
<evidence type="ECO:0000313" key="3">
    <source>
        <dbReference type="Proteomes" id="UP001054945"/>
    </source>
</evidence>
<feature type="compositionally biased region" description="Basic residues" evidence="1">
    <location>
        <begin position="82"/>
        <end position="96"/>
    </location>
</feature>
<organism evidence="2 3">
    <name type="scientific">Caerostris extrusa</name>
    <name type="common">Bark spider</name>
    <name type="synonym">Caerostris bankana</name>
    <dbReference type="NCBI Taxonomy" id="172846"/>
    <lineage>
        <taxon>Eukaryota</taxon>
        <taxon>Metazoa</taxon>
        <taxon>Ecdysozoa</taxon>
        <taxon>Arthropoda</taxon>
        <taxon>Chelicerata</taxon>
        <taxon>Arachnida</taxon>
        <taxon>Araneae</taxon>
        <taxon>Araneomorphae</taxon>
        <taxon>Entelegynae</taxon>
        <taxon>Araneoidea</taxon>
        <taxon>Araneidae</taxon>
        <taxon>Caerostris</taxon>
    </lineage>
</organism>
<evidence type="ECO:0000313" key="2">
    <source>
        <dbReference type="EMBL" id="GIY12685.1"/>
    </source>
</evidence>
<proteinExistence type="predicted"/>
<evidence type="ECO:0000256" key="1">
    <source>
        <dbReference type="SAM" id="MobiDB-lite"/>
    </source>
</evidence>
<keyword evidence="3" id="KW-1185">Reference proteome</keyword>
<feature type="region of interest" description="Disordered" evidence="1">
    <location>
        <begin position="64"/>
        <end position="96"/>
    </location>
</feature>
<evidence type="ECO:0008006" key="4">
    <source>
        <dbReference type="Google" id="ProtNLM"/>
    </source>
</evidence>